<protein>
    <submittedName>
        <fullName evidence="1">Uncharacterized protein</fullName>
    </submittedName>
</protein>
<comment type="caution">
    <text evidence="1">The sequence shown here is derived from an EMBL/GenBank/DDBJ whole genome shotgun (WGS) entry which is preliminary data.</text>
</comment>
<proteinExistence type="predicted"/>
<gene>
    <name evidence="1" type="ORF">OPV22_006880</name>
</gene>
<name>A0AAV8RQK6_ENSVE</name>
<evidence type="ECO:0000313" key="1">
    <source>
        <dbReference type="EMBL" id="KAJ8505994.1"/>
    </source>
</evidence>
<keyword evidence="2" id="KW-1185">Reference proteome</keyword>
<dbReference type="EMBL" id="JAQQAF010000002">
    <property type="protein sequence ID" value="KAJ8505994.1"/>
    <property type="molecule type" value="Genomic_DNA"/>
</dbReference>
<accession>A0AAV8RQK6</accession>
<sequence>MEINSAISYYLSKSAVTSSATPPNRRLKALLTASPDCSILGRMWRRLEELNWFGISRKVLVAILFMPMKIMYVSDIAFVSDIMQVLGTR</sequence>
<reference evidence="1 2" key="1">
    <citation type="submission" date="2022-12" db="EMBL/GenBank/DDBJ databases">
        <title>Chromosome-scale assembly of the Ensete ventricosum genome.</title>
        <authorList>
            <person name="Dussert Y."/>
            <person name="Stocks J."/>
            <person name="Wendawek A."/>
            <person name="Woldeyes F."/>
            <person name="Nichols R.A."/>
            <person name="Borrell J.S."/>
        </authorList>
    </citation>
    <scope>NUCLEOTIDE SEQUENCE [LARGE SCALE GENOMIC DNA]</scope>
    <source>
        <strain evidence="2">cv. Maze</strain>
        <tissue evidence="1">Seeds</tissue>
    </source>
</reference>
<dbReference type="Proteomes" id="UP001222027">
    <property type="component" value="Unassembled WGS sequence"/>
</dbReference>
<dbReference type="AlphaFoldDB" id="A0AAV8RQK6"/>
<evidence type="ECO:0000313" key="2">
    <source>
        <dbReference type="Proteomes" id="UP001222027"/>
    </source>
</evidence>
<organism evidence="1 2">
    <name type="scientific">Ensete ventricosum</name>
    <name type="common">Abyssinian banana</name>
    <name type="synonym">Musa ensete</name>
    <dbReference type="NCBI Taxonomy" id="4639"/>
    <lineage>
        <taxon>Eukaryota</taxon>
        <taxon>Viridiplantae</taxon>
        <taxon>Streptophyta</taxon>
        <taxon>Embryophyta</taxon>
        <taxon>Tracheophyta</taxon>
        <taxon>Spermatophyta</taxon>
        <taxon>Magnoliopsida</taxon>
        <taxon>Liliopsida</taxon>
        <taxon>Zingiberales</taxon>
        <taxon>Musaceae</taxon>
        <taxon>Ensete</taxon>
    </lineage>
</organism>